<evidence type="ECO:0000313" key="1">
    <source>
        <dbReference type="EMBL" id="CAG8507890.1"/>
    </source>
</evidence>
<reference evidence="1" key="1">
    <citation type="submission" date="2021-06" db="EMBL/GenBank/DDBJ databases">
        <authorList>
            <person name="Kallberg Y."/>
            <person name="Tangrot J."/>
            <person name="Rosling A."/>
        </authorList>
    </citation>
    <scope>NUCLEOTIDE SEQUENCE</scope>
    <source>
        <strain evidence="1">AZ414A</strain>
    </source>
</reference>
<proteinExistence type="predicted"/>
<dbReference type="Proteomes" id="UP000789706">
    <property type="component" value="Unassembled WGS sequence"/>
</dbReference>
<gene>
    <name evidence="1" type="ORF">DEBURN_LOCUS5021</name>
</gene>
<accession>A0A9N9F3S7</accession>
<comment type="caution">
    <text evidence="1">The sequence shown here is derived from an EMBL/GenBank/DDBJ whole genome shotgun (WGS) entry which is preliminary data.</text>
</comment>
<evidence type="ECO:0000313" key="2">
    <source>
        <dbReference type="Proteomes" id="UP000789706"/>
    </source>
</evidence>
<dbReference type="OrthoDB" id="2379186at2759"/>
<protein>
    <submittedName>
        <fullName evidence="1">6611_t:CDS:1</fullName>
    </submittedName>
</protein>
<organism evidence="1 2">
    <name type="scientific">Diversispora eburnea</name>
    <dbReference type="NCBI Taxonomy" id="1213867"/>
    <lineage>
        <taxon>Eukaryota</taxon>
        <taxon>Fungi</taxon>
        <taxon>Fungi incertae sedis</taxon>
        <taxon>Mucoromycota</taxon>
        <taxon>Glomeromycotina</taxon>
        <taxon>Glomeromycetes</taxon>
        <taxon>Diversisporales</taxon>
        <taxon>Diversisporaceae</taxon>
        <taxon>Diversispora</taxon>
    </lineage>
</organism>
<name>A0A9N9F3S7_9GLOM</name>
<dbReference type="EMBL" id="CAJVPK010000419">
    <property type="protein sequence ID" value="CAG8507890.1"/>
    <property type="molecule type" value="Genomic_DNA"/>
</dbReference>
<dbReference type="AlphaFoldDB" id="A0A9N9F3S7"/>
<sequence length="67" mass="7483">MACPPDTNTTGDSLHALWDMIVVMPLKIKSPEMQGCMQAFIIGINIGRLLSLLRQTVSPLKWQVFIL</sequence>
<keyword evidence="2" id="KW-1185">Reference proteome</keyword>